<sequence>MDRADRGGKNRRIQVRRRPTVEWTPERRAVFLDHLSATCNVVRSAAAVGMWPGSCYAQRRRDPAFAEQWSAALQAGYEHLEAKLLARALGHDDYVPADPDTVVPEFDTDAALKLLAQRNRLAARGGSGGRTDCGPRYVRVPIEEVEAALLHKLDMMAKQLGTAT</sequence>
<evidence type="ECO:0000313" key="2">
    <source>
        <dbReference type="Proteomes" id="UP000618591"/>
    </source>
</evidence>
<dbReference type="EMBL" id="BMDW01000024">
    <property type="protein sequence ID" value="GGA58746.1"/>
    <property type="molecule type" value="Genomic_DNA"/>
</dbReference>
<keyword evidence="2" id="KW-1185">Reference proteome</keyword>
<protein>
    <submittedName>
        <fullName evidence="1">Uncharacterized protein</fullName>
    </submittedName>
</protein>
<accession>A0ABQ1H6V1</accession>
<organism evidence="1 2">
    <name type="scientific">Sphingomonas psychrolutea</name>
    <dbReference type="NCBI Taxonomy" id="1259676"/>
    <lineage>
        <taxon>Bacteria</taxon>
        <taxon>Pseudomonadati</taxon>
        <taxon>Pseudomonadota</taxon>
        <taxon>Alphaproteobacteria</taxon>
        <taxon>Sphingomonadales</taxon>
        <taxon>Sphingomonadaceae</taxon>
        <taxon>Sphingomonas</taxon>
    </lineage>
</organism>
<dbReference type="RefSeq" id="WP_188449144.1">
    <property type="nucleotide sequence ID" value="NZ_BMDW01000024.1"/>
</dbReference>
<dbReference type="Proteomes" id="UP000618591">
    <property type="component" value="Unassembled WGS sequence"/>
</dbReference>
<proteinExistence type="predicted"/>
<reference evidence="2" key="1">
    <citation type="journal article" date="2019" name="Int. J. Syst. Evol. Microbiol.">
        <title>The Global Catalogue of Microorganisms (GCM) 10K type strain sequencing project: providing services to taxonomists for standard genome sequencing and annotation.</title>
        <authorList>
            <consortium name="The Broad Institute Genomics Platform"/>
            <consortium name="The Broad Institute Genome Sequencing Center for Infectious Disease"/>
            <person name="Wu L."/>
            <person name="Ma J."/>
        </authorList>
    </citation>
    <scope>NUCLEOTIDE SEQUENCE [LARGE SCALE GENOMIC DNA]</scope>
    <source>
        <strain evidence="2">CGMCC 1.10106</strain>
    </source>
</reference>
<name>A0ABQ1H6V1_9SPHN</name>
<comment type="caution">
    <text evidence="1">The sequence shown here is derived from an EMBL/GenBank/DDBJ whole genome shotgun (WGS) entry which is preliminary data.</text>
</comment>
<evidence type="ECO:0000313" key="1">
    <source>
        <dbReference type="EMBL" id="GGA58746.1"/>
    </source>
</evidence>
<gene>
    <name evidence="1" type="ORF">GCM10011395_31280</name>
</gene>